<comment type="caution">
    <text evidence="16">The sequence shown here is derived from an EMBL/GenBank/DDBJ whole genome shotgun (WGS) entry which is preliminary data.</text>
</comment>
<keyword evidence="3" id="KW-0479">Metal-binding</keyword>
<dbReference type="InterPro" id="IPR035937">
    <property type="entry name" value="FPG_N"/>
</dbReference>
<evidence type="ECO:0000259" key="15">
    <source>
        <dbReference type="PROSITE" id="PS51068"/>
    </source>
</evidence>
<keyword evidence="8" id="KW-0238">DNA-binding</keyword>
<accession>A0ABP6RLJ4</accession>
<dbReference type="PROSITE" id="PS51066">
    <property type="entry name" value="ZF_FPG_2"/>
    <property type="match status" value="1"/>
</dbReference>
<evidence type="ECO:0000256" key="4">
    <source>
        <dbReference type="ARBA" id="ARBA00022763"/>
    </source>
</evidence>
<dbReference type="SUPFAM" id="SSF57716">
    <property type="entry name" value="Glucocorticoid receptor-like (DNA-binding domain)"/>
    <property type="match status" value="1"/>
</dbReference>
<evidence type="ECO:0000256" key="7">
    <source>
        <dbReference type="ARBA" id="ARBA00022833"/>
    </source>
</evidence>
<dbReference type="InterPro" id="IPR010979">
    <property type="entry name" value="Ribosomal_uS13-like_H2TH"/>
</dbReference>
<dbReference type="SMART" id="SM01232">
    <property type="entry name" value="H2TH"/>
    <property type="match status" value="1"/>
</dbReference>
<dbReference type="SMART" id="SM00898">
    <property type="entry name" value="Fapy_DNA_glyco"/>
    <property type="match status" value="1"/>
</dbReference>
<evidence type="ECO:0000256" key="9">
    <source>
        <dbReference type="ARBA" id="ARBA00023204"/>
    </source>
</evidence>
<dbReference type="Pfam" id="PF06831">
    <property type="entry name" value="H2TH"/>
    <property type="match status" value="1"/>
</dbReference>
<evidence type="ECO:0000256" key="10">
    <source>
        <dbReference type="ARBA" id="ARBA00023239"/>
    </source>
</evidence>
<evidence type="ECO:0000256" key="3">
    <source>
        <dbReference type="ARBA" id="ARBA00022723"/>
    </source>
</evidence>
<sequence>MPEGDTVFLTCRRLDEALAGAEVVRGELRHPRLAEVELRGRVVREARPVGKHLLIRFTGERTLHSHLGMDGAWHLYSPGGRWRRPAHRARAVLEVPGRTAVGFDLRGMRWVRTADEDSLVGHLGPDLLSPEWGPESAAEAVRRLTADPAREIGAALLDQSVLAGVGNIYRTEVCFLLRRSPHSPVAEVDAERAVRLCRDLLLRNAWSPERSTTGDLRRDARHWVYGRRTCLRCGGPVHRDGGAERVTYHCPRCQPLPGR</sequence>
<dbReference type="InterPro" id="IPR044090">
    <property type="entry name" value="Nei2_N"/>
</dbReference>
<keyword evidence="12" id="KW-0326">Glycosidase</keyword>
<keyword evidence="16" id="KW-0255">Endonuclease</keyword>
<feature type="domain" description="FPG-type" evidence="14">
    <location>
        <begin position="223"/>
        <end position="255"/>
    </location>
</feature>
<keyword evidence="9" id="KW-0234">DNA repair</keyword>
<protein>
    <recommendedName>
        <fullName evidence="2">DNA-(apurinic or apyrimidinic site) lyase</fullName>
        <ecNumber evidence="2">4.2.99.18</ecNumber>
    </recommendedName>
</protein>
<organism evidence="16 17">
    <name type="scientific">Saccharopolyspora gregorii</name>
    <dbReference type="NCBI Taxonomy" id="33914"/>
    <lineage>
        <taxon>Bacteria</taxon>
        <taxon>Bacillati</taxon>
        <taxon>Actinomycetota</taxon>
        <taxon>Actinomycetes</taxon>
        <taxon>Pseudonocardiales</taxon>
        <taxon>Pseudonocardiaceae</taxon>
        <taxon>Saccharopolyspora</taxon>
    </lineage>
</organism>
<keyword evidence="7" id="KW-0862">Zinc</keyword>
<evidence type="ECO:0000256" key="13">
    <source>
        <dbReference type="PROSITE-ProRule" id="PRU00391"/>
    </source>
</evidence>
<dbReference type="SUPFAM" id="SSF81624">
    <property type="entry name" value="N-terminal domain of MutM-like DNA repair proteins"/>
    <property type="match status" value="1"/>
</dbReference>
<evidence type="ECO:0000256" key="11">
    <source>
        <dbReference type="ARBA" id="ARBA00023268"/>
    </source>
</evidence>
<evidence type="ECO:0000256" key="6">
    <source>
        <dbReference type="ARBA" id="ARBA00022801"/>
    </source>
</evidence>
<name>A0ABP6RLJ4_9PSEU</name>
<evidence type="ECO:0000256" key="5">
    <source>
        <dbReference type="ARBA" id="ARBA00022771"/>
    </source>
</evidence>
<evidence type="ECO:0000313" key="17">
    <source>
        <dbReference type="Proteomes" id="UP001500483"/>
    </source>
</evidence>
<dbReference type="Pfam" id="PF01149">
    <property type="entry name" value="Fapy_DNA_glyco"/>
    <property type="match status" value="1"/>
</dbReference>
<evidence type="ECO:0000256" key="1">
    <source>
        <dbReference type="ARBA" id="ARBA00009409"/>
    </source>
</evidence>
<evidence type="ECO:0000256" key="12">
    <source>
        <dbReference type="ARBA" id="ARBA00023295"/>
    </source>
</evidence>
<reference evidence="17" key="1">
    <citation type="journal article" date="2019" name="Int. J. Syst. Evol. Microbiol.">
        <title>The Global Catalogue of Microorganisms (GCM) 10K type strain sequencing project: providing services to taxonomists for standard genome sequencing and annotation.</title>
        <authorList>
            <consortium name="The Broad Institute Genomics Platform"/>
            <consortium name="The Broad Institute Genome Sequencing Center for Infectious Disease"/>
            <person name="Wu L."/>
            <person name="Ma J."/>
        </authorList>
    </citation>
    <scope>NUCLEOTIDE SEQUENCE [LARGE SCALE GENOMIC DNA]</scope>
    <source>
        <strain evidence="17">JCM 9687</strain>
    </source>
</reference>
<dbReference type="PANTHER" id="PTHR42697">
    <property type="entry name" value="ENDONUCLEASE 8"/>
    <property type="match status" value="1"/>
</dbReference>
<evidence type="ECO:0000256" key="2">
    <source>
        <dbReference type="ARBA" id="ARBA00012720"/>
    </source>
</evidence>
<keyword evidence="4" id="KW-0227">DNA damage</keyword>
<dbReference type="Proteomes" id="UP001500483">
    <property type="component" value="Unassembled WGS sequence"/>
</dbReference>
<dbReference type="InterPro" id="IPR000214">
    <property type="entry name" value="Znf_DNA_glyclase/AP_lyase"/>
</dbReference>
<feature type="domain" description="Formamidopyrimidine-DNA glycosylase catalytic" evidence="15">
    <location>
        <begin position="2"/>
        <end position="91"/>
    </location>
</feature>
<dbReference type="EMBL" id="BAAAYK010000038">
    <property type="protein sequence ID" value="GAA3355986.1"/>
    <property type="molecule type" value="Genomic_DNA"/>
</dbReference>
<dbReference type="RefSeq" id="WP_258347947.1">
    <property type="nucleotide sequence ID" value="NZ_BAAAYK010000038.1"/>
</dbReference>
<dbReference type="Gene3D" id="1.10.8.50">
    <property type="match status" value="1"/>
</dbReference>
<keyword evidence="6" id="KW-0378">Hydrolase</keyword>
<evidence type="ECO:0000256" key="8">
    <source>
        <dbReference type="ARBA" id="ARBA00023125"/>
    </source>
</evidence>
<comment type="similarity">
    <text evidence="1">Belongs to the FPG family.</text>
</comment>
<keyword evidence="17" id="KW-1185">Reference proteome</keyword>
<dbReference type="PANTHER" id="PTHR42697:SF1">
    <property type="entry name" value="ENDONUCLEASE 8"/>
    <property type="match status" value="1"/>
</dbReference>
<dbReference type="GO" id="GO:0004519">
    <property type="term" value="F:endonuclease activity"/>
    <property type="evidence" value="ECO:0007669"/>
    <property type="project" value="UniProtKB-KW"/>
</dbReference>
<evidence type="ECO:0000313" key="16">
    <source>
        <dbReference type="EMBL" id="GAA3355986.1"/>
    </source>
</evidence>
<evidence type="ECO:0000259" key="14">
    <source>
        <dbReference type="PROSITE" id="PS51066"/>
    </source>
</evidence>
<dbReference type="SUPFAM" id="SSF46946">
    <property type="entry name" value="S13-like H2TH domain"/>
    <property type="match status" value="1"/>
</dbReference>
<keyword evidence="11" id="KW-0511">Multifunctional enzyme</keyword>
<proteinExistence type="inferred from homology"/>
<dbReference type="Gene3D" id="3.20.190.10">
    <property type="entry name" value="MutM-like, N-terminal"/>
    <property type="match status" value="1"/>
</dbReference>
<keyword evidence="10" id="KW-0456">Lyase</keyword>
<dbReference type="CDD" id="cd08971">
    <property type="entry name" value="AcNei2_N"/>
    <property type="match status" value="1"/>
</dbReference>
<dbReference type="InterPro" id="IPR015886">
    <property type="entry name" value="H2TH_FPG"/>
</dbReference>
<keyword evidence="16" id="KW-0540">Nuclease</keyword>
<gene>
    <name evidence="16" type="ORF">GCM10020366_18280</name>
</gene>
<keyword evidence="5 13" id="KW-0863">Zinc-finger</keyword>
<dbReference type="PROSITE" id="PS51068">
    <property type="entry name" value="FPG_CAT"/>
    <property type="match status" value="1"/>
</dbReference>
<dbReference type="InterPro" id="IPR012319">
    <property type="entry name" value="FPG_cat"/>
</dbReference>
<dbReference type="EC" id="4.2.99.18" evidence="2"/>